<evidence type="ECO:0000313" key="3">
    <source>
        <dbReference type="Proteomes" id="UP000660885"/>
    </source>
</evidence>
<proteinExistence type="predicted"/>
<comment type="caution">
    <text evidence="2">The sequence shown here is derived from an EMBL/GenBank/DDBJ whole genome shotgun (WGS) entry which is preliminary data.</text>
</comment>
<accession>A0ABS1U5V0</accession>
<gene>
    <name evidence="2" type="ORF">JMJ56_18590</name>
</gene>
<name>A0ABS1U5V0_9PROT</name>
<feature type="compositionally biased region" description="Basic and acidic residues" evidence="1">
    <location>
        <begin position="49"/>
        <end position="61"/>
    </location>
</feature>
<protein>
    <recommendedName>
        <fullName evidence="4">Flagellar hook-length control protein FliK</fullName>
    </recommendedName>
</protein>
<evidence type="ECO:0000256" key="1">
    <source>
        <dbReference type="SAM" id="MobiDB-lite"/>
    </source>
</evidence>
<organism evidence="2 3">
    <name type="scientific">Belnapia arida</name>
    <dbReference type="NCBI Taxonomy" id="2804533"/>
    <lineage>
        <taxon>Bacteria</taxon>
        <taxon>Pseudomonadati</taxon>
        <taxon>Pseudomonadota</taxon>
        <taxon>Alphaproteobacteria</taxon>
        <taxon>Acetobacterales</taxon>
        <taxon>Roseomonadaceae</taxon>
        <taxon>Belnapia</taxon>
    </lineage>
</organism>
<dbReference type="RefSeq" id="WP_202833273.1">
    <property type="nucleotide sequence ID" value="NZ_JAETWB010000010.1"/>
</dbReference>
<feature type="compositionally biased region" description="Pro residues" evidence="1">
    <location>
        <begin position="63"/>
        <end position="73"/>
    </location>
</feature>
<dbReference type="EMBL" id="JAETWB010000010">
    <property type="protein sequence ID" value="MBL6080033.1"/>
    <property type="molecule type" value="Genomic_DNA"/>
</dbReference>
<feature type="compositionally biased region" description="Basic and acidic residues" evidence="1">
    <location>
        <begin position="21"/>
        <end position="41"/>
    </location>
</feature>
<feature type="region of interest" description="Disordered" evidence="1">
    <location>
        <begin position="1"/>
        <end position="81"/>
    </location>
</feature>
<feature type="compositionally biased region" description="Low complexity" evidence="1">
    <location>
        <begin position="9"/>
        <end position="20"/>
    </location>
</feature>
<dbReference type="Proteomes" id="UP000660885">
    <property type="component" value="Unassembled WGS sequence"/>
</dbReference>
<evidence type="ECO:0008006" key="4">
    <source>
        <dbReference type="Google" id="ProtNLM"/>
    </source>
</evidence>
<keyword evidence="3" id="KW-1185">Reference proteome</keyword>
<reference evidence="2 3" key="1">
    <citation type="submission" date="2021-01" db="EMBL/GenBank/DDBJ databases">
        <title>Belnapia mucosa sp. nov. and Belnapia arida sp. nov., isolated from the Tabernas Desert (Almeria, Spain).</title>
        <authorList>
            <person name="Molina-Menor E."/>
            <person name="Vidal-Verdu A."/>
            <person name="Calonge A."/>
            <person name="Satari L."/>
            <person name="Pereto J."/>
            <person name="Porcar M."/>
        </authorList>
    </citation>
    <scope>NUCLEOTIDE SEQUENCE [LARGE SCALE GENOMIC DNA]</scope>
    <source>
        <strain evidence="2 3">T18</strain>
    </source>
</reference>
<sequence>MGTIGPSEPAGAAPRRGTAPGRRDERAAPREAEAGDAERLARLLRRHKDGRDQGGEDESRQDQPPPFAMPPGSLPGEAVLAGMGAKPVEAADGVENAARREALAKLVDSVVDRVLVSGQAAGTAVLHASVQSDALGGAVQVEIARAAQGLEVRIEAQGMDGQQLLRDRGAELAAQLADRLGERVVLQVPAATGGEGAGAEDERQRRSRGYEAMLSYAAG</sequence>
<evidence type="ECO:0000313" key="2">
    <source>
        <dbReference type="EMBL" id="MBL6080033.1"/>
    </source>
</evidence>